<feature type="binding site" evidence="8">
    <location>
        <position position="245"/>
    </location>
    <ligand>
        <name>Zn(2+)</name>
        <dbReference type="ChEBI" id="CHEBI:29105"/>
        <label>1</label>
        <note>catalytic</note>
    </ligand>
</feature>
<keyword evidence="6 8" id="KW-0378">Hydrolase</keyword>
<feature type="binding site" evidence="8">
    <location>
        <position position="303"/>
    </location>
    <ligand>
        <name>Zn(2+)</name>
        <dbReference type="ChEBI" id="CHEBI:29105"/>
        <label>2</label>
        <note>catalytic</note>
    </ligand>
</feature>
<feature type="binding site" evidence="8">
    <location>
        <position position="102"/>
    </location>
    <ligand>
        <name>Zn(2+)</name>
        <dbReference type="ChEBI" id="CHEBI:29105"/>
        <label>2</label>
        <note>catalytic</note>
    </ligand>
</feature>
<proteinExistence type="inferred from homology"/>
<keyword evidence="3 8" id="KW-0540">Nuclease</keyword>
<evidence type="ECO:0000256" key="1">
    <source>
        <dbReference type="ARBA" id="ARBA00011738"/>
    </source>
</evidence>
<dbReference type="Proteomes" id="UP000199572">
    <property type="component" value="Unassembled WGS sequence"/>
</dbReference>
<dbReference type="PANTHER" id="PTHR46018">
    <property type="entry name" value="ZINC PHOSPHODIESTERASE ELAC PROTEIN 1"/>
    <property type="match status" value="1"/>
</dbReference>
<dbReference type="Pfam" id="PF23023">
    <property type="entry name" value="Anti-Pycsar_Apyc1"/>
    <property type="match status" value="1"/>
</dbReference>
<dbReference type="PANTHER" id="PTHR46018:SF2">
    <property type="entry name" value="ZINC PHOSPHODIESTERASE ELAC PROTEIN 1"/>
    <property type="match status" value="1"/>
</dbReference>
<comment type="cofactor">
    <cofactor evidence="8">
        <name>Zn(2+)</name>
        <dbReference type="ChEBI" id="CHEBI:29105"/>
    </cofactor>
    <text evidence="8">Binds 2 Zn(2+) ions.</text>
</comment>
<comment type="catalytic activity">
    <reaction evidence="8">
        <text>Endonucleolytic cleavage of RNA, removing extra 3' nucleotides from tRNA precursor, generating 3' termini of tRNAs. A 3'-hydroxy group is left at the tRNA terminus and a 5'-phosphoryl group is left at the trailer molecule.</text>
        <dbReference type="EC" id="3.1.26.11"/>
    </reaction>
</comment>
<dbReference type="GO" id="GO:0008270">
    <property type="term" value="F:zinc ion binding"/>
    <property type="evidence" value="ECO:0007669"/>
    <property type="project" value="UniProtKB-UniRule"/>
</dbReference>
<keyword evidence="2 8" id="KW-0819">tRNA processing</keyword>
<dbReference type="InterPro" id="IPR013471">
    <property type="entry name" value="RNase_Z/BN"/>
</dbReference>
<feature type="binding site" evidence="8">
    <location>
        <position position="97"/>
    </location>
    <ligand>
        <name>Zn(2+)</name>
        <dbReference type="ChEBI" id="CHEBI:29105"/>
        <label>1</label>
        <note>catalytic</note>
    </ligand>
</feature>
<comment type="similarity">
    <text evidence="8">Belongs to the RNase Z family.</text>
</comment>
<evidence type="ECO:0000256" key="7">
    <source>
        <dbReference type="ARBA" id="ARBA00022833"/>
    </source>
</evidence>
<dbReference type="HAMAP" id="MF_01818">
    <property type="entry name" value="RNase_Z_BN"/>
    <property type="match status" value="1"/>
</dbReference>
<dbReference type="GO" id="GO:0042781">
    <property type="term" value="F:3'-tRNA processing endoribonuclease activity"/>
    <property type="evidence" value="ECO:0007669"/>
    <property type="project" value="UniProtKB-UniRule"/>
</dbReference>
<reference evidence="9 10" key="1">
    <citation type="submission" date="2016-10" db="EMBL/GenBank/DDBJ databases">
        <authorList>
            <person name="de Groot N.N."/>
        </authorList>
    </citation>
    <scope>NUCLEOTIDE SEQUENCE [LARGE SCALE GENOMIC DNA]</scope>
    <source>
        <strain evidence="9 10">DSM 18610</strain>
    </source>
</reference>
<evidence type="ECO:0000313" key="10">
    <source>
        <dbReference type="Proteomes" id="UP000199572"/>
    </source>
</evidence>
<sequence length="336" mass="38719">MNWKKNLEAKNNSRLNNLNLSLVVYLSTRLFIYYSMRFEVTILGSSSATPVFNRNPTAQLLNCNEKYYLIDCGEGTQQQLIKYNLKAARIDYIFISHLHGDHYFGLIGLLSSLHLNGRIKPIQIFGPEALLEILEVQFKYSDTVLRYPIEFFAIDPTQPAQIFENSELTVETIVLNHRIPTTGFIFKQKQRQRKLIKEKADLIPMAYYTALKKGMDIETPGGEMLLSEDYTTPAEPPRCYAYCSDTLYDERYFESIKDCDTLYHEATFLHELLDRAKETHHTTALQAAEVAKINNAKKLLIGHFSSRYKTLQMLLEEAQSVFENTELALEGKTFPL</sequence>
<comment type="subunit">
    <text evidence="1 8">Homodimer.</text>
</comment>
<dbReference type="AlphaFoldDB" id="A0A1H9S3S6"/>
<name>A0A1H9S3S6_9SPHI</name>
<dbReference type="EMBL" id="FOGG01000016">
    <property type="protein sequence ID" value="SER78789.1"/>
    <property type="molecule type" value="Genomic_DNA"/>
</dbReference>
<accession>A0A1H9S3S6</accession>
<evidence type="ECO:0000256" key="4">
    <source>
        <dbReference type="ARBA" id="ARBA00022723"/>
    </source>
</evidence>
<evidence type="ECO:0000256" key="3">
    <source>
        <dbReference type="ARBA" id="ARBA00022722"/>
    </source>
</evidence>
<dbReference type="CDD" id="cd07717">
    <property type="entry name" value="RNaseZ_ZiPD-like_MBL-fold"/>
    <property type="match status" value="1"/>
</dbReference>
<dbReference type="EC" id="3.1.26.11" evidence="8"/>
<dbReference type="Gene3D" id="3.60.15.10">
    <property type="entry name" value="Ribonuclease Z/Hydroxyacylglutathione hydrolase-like"/>
    <property type="match status" value="1"/>
</dbReference>
<dbReference type="NCBIfam" id="TIGR02651">
    <property type="entry name" value="RNase_Z"/>
    <property type="match status" value="1"/>
</dbReference>
<gene>
    <name evidence="8" type="primary">rnz</name>
    <name evidence="9" type="ORF">SAMN04488023_11683</name>
</gene>
<dbReference type="NCBIfam" id="NF000801">
    <property type="entry name" value="PRK00055.1-3"/>
    <property type="match status" value="1"/>
</dbReference>
<keyword evidence="5 8" id="KW-0255">Endonuclease</keyword>
<dbReference type="STRING" id="390241.SAMN04488023_11683"/>
<evidence type="ECO:0000256" key="2">
    <source>
        <dbReference type="ARBA" id="ARBA00022694"/>
    </source>
</evidence>
<evidence type="ECO:0000256" key="8">
    <source>
        <dbReference type="HAMAP-Rule" id="MF_01818"/>
    </source>
</evidence>
<keyword evidence="7 8" id="KW-0862">Zinc</keyword>
<feature type="binding site" evidence="8">
    <location>
        <position position="177"/>
    </location>
    <ligand>
        <name>Zn(2+)</name>
        <dbReference type="ChEBI" id="CHEBI:29105"/>
        <label>1</label>
        <note>catalytic</note>
    </ligand>
</feature>
<evidence type="ECO:0000256" key="6">
    <source>
        <dbReference type="ARBA" id="ARBA00022801"/>
    </source>
</evidence>
<dbReference type="InterPro" id="IPR036866">
    <property type="entry name" value="RibonucZ/Hydroxyglut_hydro"/>
</dbReference>
<feature type="binding site" evidence="8">
    <location>
        <position position="101"/>
    </location>
    <ligand>
        <name>Zn(2+)</name>
        <dbReference type="ChEBI" id="CHEBI:29105"/>
        <label>2</label>
        <note>catalytic</note>
    </ligand>
</feature>
<protein>
    <recommendedName>
        <fullName evidence="8">Ribonuclease Z</fullName>
        <shortName evidence="8">RNase Z</shortName>
        <ecNumber evidence="8">3.1.26.11</ecNumber>
    </recommendedName>
    <alternativeName>
        <fullName evidence="8">tRNA 3 endonuclease</fullName>
    </alternativeName>
    <alternativeName>
        <fullName evidence="8">tRNase Z</fullName>
    </alternativeName>
</protein>
<organism evidence="9 10">
    <name type="scientific">Pedobacter rhizosphaerae</name>
    <dbReference type="NCBI Taxonomy" id="390241"/>
    <lineage>
        <taxon>Bacteria</taxon>
        <taxon>Pseudomonadati</taxon>
        <taxon>Bacteroidota</taxon>
        <taxon>Sphingobacteriia</taxon>
        <taxon>Sphingobacteriales</taxon>
        <taxon>Sphingobacteriaceae</taxon>
        <taxon>Pedobacter</taxon>
    </lineage>
</organism>
<keyword evidence="4 8" id="KW-0479">Metal-binding</keyword>
<feature type="binding site" evidence="8">
    <location>
        <position position="245"/>
    </location>
    <ligand>
        <name>Zn(2+)</name>
        <dbReference type="ChEBI" id="CHEBI:29105"/>
        <label>2</label>
        <note>catalytic</note>
    </ligand>
</feature>
<keyword evidence="10" id="KW-1185">Reference proteome</keyword>
<dbReference type="SUPFAM" id="SSF56281">
    <property type="entry name" value="Metallo-hydrolase/oxidoreductase"/>
    <property type="match status" value="1"/>
</dbReference>
<feature type="binding site" evidence="8">
    <location>
        <position position="99"/>
    </location>
    <ligand>
        <name>Zn(2+)</name>
        <dbReference type="ChEBI" id="CHEBI:29105"/>
        <label>1</label>
        <note>catalytic</note>
    </ligand>
</feature>
<evidence type="ECO:0000313" key="9">
    <source>
        <dbReference type="EMBL" id="SER78789.1"/>
    </source>
</evidence>
<feature type="active site" description="Proton acceptor" evidence="8">
    <location>
        <position position="101"/>
    </location>
</feature>
<evidence type="ECO:0000256" key="5">
    <source>
        <dbReference type="ARBA" id="ARBA00022759"/>
    </source>
</evidence>
<comment type="function">
    <text evidence="8">Zinc phosphodiesterase, which displays some tRNA 3'-processing endonuclease activity. Probably involved in tRNA maturation, by removing a 3'-trailer from precursor tRNA.</text>
</comment>